<keyword evidence="1" id="KW-0472">Membrane</keyword>
<feature type="transmembrane region" description="Helical" evidence="1">
    <location>
        <begin position="65"/>
        <end position="84"/>
    </location>
</feature>
<keyword evidence="1" id="KW-0812">Transmembrane</keyword>
<gene>
    <name evidence="2" type="ORF">LCGC14_0726680</name>
</gene>
<dbReference type="AlphaFoldDB" id="A0A0F9QVU6"/>
<evidence type="ECO:0000313" key="2">
    <source>
        <dbReference type="EMBL" id="KKN41107.1"/>
    </source>
</evidence>
<proteinExistence type="predicted"/>
<reference evidence="2" key="1">
    <citation type="journal article" date="2015" name="Nature">
        <title>Complex archaea that bridge the gap between prokaryotes and eukaryotes.</title>
        <authorList>
            <person name="Spang A."/>
            <person name="Saw J.H."/>
            <person name="Jorgensen S.L."/>
            <person name="Zaremba-Niedzwiedzka K."/>
            <person name="Martijn J."/>
            <person name="Lind A.E."/>
            <person name="van Eijk R."/>
            <person name="Schleper C."/>
            <person name="Guy L."/>
            <person name="Ettema T.J."/>
        </authorList>
    </citation>
    <scope>NUCLEOTIDE SEQUENCE</scope>
</reference>
<evidence type="ECO:0000256" key="1">
    <source>
        <dbReference type="SAM" id="Phobius"/>
    </source>
</evidence>
<sequence length="102" mass="10945">MDWSNILLAMLAAAGFAASGFWKNWFGAPTPKPPFDLYKFVATIVVGAGIGLVGVLMGVTITEQYLIGQLVSYVAVVTLVENILKGIIRALGKRWPTSHPTP</sequence>
<accession>A0A0F9QVU6</accession>
<protein>
    <submittedName>
        <fullName evidence="2">Uncharacterized protein</fullName>
    </submittedName>
</protein>
<feature type="transmembrane region" description="Helical" evidence="1">
    <location>
        <begin position="37"/>
        <end position="59"/>
    </location>
</feature>
<organism evidence="2">
    <name type="scientific">marine sediment metagenome</name>
    <dbReference type="NCBI Taxonomy" id="412755"/>
    <lineage>
        <taxon>unclassified sequences</taxon>
        <taxon>metagenomes</taxon>
        <taxon>ecological metagenomes</taxon>
    </lineage>
</organism>
<dbReference type="EMBL" id="LAZR01001668">
    <property type="protein sequence ID" value="KKN41107.1"/>
    <property type="molecule type" value="Genomic_DNA"/>
</dbReference>
<feature type="transmembrane region" description="Helical" evidence="1">
    <location>
        <begin position="6"/>
        <end position="25"/>
    </location>
</feature>
<name>A0A0F9QVU6_9ZZZZ</name>
<keyword evidence="1" id="KW-1133">Transmembrane helix</keyword>
<comment type="caution">
    <text evidence="2">The sequence shown here is derived from an EMBL/GenBank/DDBJ whole genome shotgun (WGS) entry which is preliminary data.</text>
</comment>